<feature type="transmembrane region" description="Helical" evidence="2">
    <location>
        <begin position="49"/>
        <end position="69"/>
    </location>
</feature>
<dbReference type="PANTHER" id="PTHR10579:SF43">
    <property type="entry name" value="ZINC FINGER (C3HC4-TYPE RING FINGER) FAMILY PROTEIN"/>
    <property type="match status" value="1"/>
</dbReference>
<keyword evidence="1 2" id="KW-0812">Transmembrane</keyword>
<accession>A0ABW8YX06</accession>
<dbReference type="Pfam" id="PF12450">
    <property type="entry name" value="vWF_A"/>
    <property type="match status" value="1"/>
</dbReference>
<dbReference type="Pfam" id="PF07715">
    <property type="entry name" value="Plug"/>
    <property type="match status" value="1"/>
</dbReference>
<dbReference type="RefSeq" id="WP_408083958.1">
    <property type="nucleotide sequence ID" value="NZ_JBELPZ010000003.1"/>
</dbReference>
<keyword evidence="2" id="KW-1133">Transmembrane helix</keyword>
<dbReference type="InterPro" id="IPR037066">
    <property type="entry name" value="Plug_dom_sf"/>
</dbReference>
<keyword evidence="1" id="KW-0998">Cell outer membrane</keyword>
<dbReference type="CDD" id="cd01465">
    <property type="entry name" value="vWA_subgroup"/>
    <property type="match status" value="1"/>
</dbReference>
<dbReference type="InterPro" id="IPR012910">
    <property type="entry name" value="Plug_dom"/>
</dbReference>
<comment type="similarity">
    <text evidence="1">Belongs to the TonB-dependent receptor family.</text>
</comment>
<keyword evidence="5" id="KW-1185">Reference proteome</keyword>
<dbReference type="Gene3D" id="2.170.130.10">
    <property type="entry name" value="TonB-dependent receptor, plug domain"/>
    <property type="match status" value="1"/>
</dbReference>
<dbReference type="Gene3D" id="2.60.40.1120">
    <property type="entry name" value="Carboxypeptidase-like, regulatory domain"/>
    <property type="match status" value="1"/>
</dbReference>
<reference evidence="4 5" key="1">
    <citation type="submission" date="2024-06" db="EMBL/GenBank/DDBJ databases">
        <authorList>
            <person name="Kaempfer P."/>
            <person name="Viver T."/>
        </authorList>
    </citation>
    <scope>NUCLEOTIDE SEQUENCE [LARGE SCALE GENOMIC DNA]</scope>
    <source>
        <strain evidence="4 5">ST-119</strain>
    </source>
</reference>
<keyword evidence="1" id="KW-1134">Transmembrane beta strand</keyword>
<evidence type="ECO:0000256" key="2">
    <source>
        <dbReference type="SAM" id="Phobius"/>
    </source>
</evidence>
<evidence type="ECO:0000256" key="1">
    <source>
        <dbReference type="PROSITE-ProRule" id="PRU01360"/>
    </source>
</evidence>
<dbReference type="SUPFAM" id="SSF53300">
    <property type="entry name" value="vWA-like"/>
    <property type="match status" value="1"/>
</dbReference>
<keyword evidence="1 2" id="KW-0472">Membrane</keyword>
<protein>
    <submittedName>
        <fullName evidence="4">von Willebrand factor type A domain-containing protein</fullName>
    </submittedName>
</protein>
<sequence>MEHQDKLYKQFEEAARKAEEKSFGRADAIWNRVEEKLDSHEQKRTAVRWRYISIAALFALFITIGYVFMYQNNSAITPEGNPNNNITVIDTQKIIEEFSPEKAKKQVVVNTDSTDSDIVKNKQEITFTATVTNSAGLPIKDAKVFVNKNKVALTNKNGKLTVNTIIGDTLKIQYKGMIGKSIVANKSNLYNNVVLADDGLYTKSGNKNFNNGYLASVEKDSKNQLTYSGTVIDETGTPFPGVKVIIKNTGNSTITDFDGNFSIQAHKDDIISIALNGYKTQEIKLSDQLVLNISMLPEEVSLSEVVVEGYFSTSKAKAAAAVTNVKTEVVNDFNYYRGRVYNNQENGFVNSDKETTQNRPNVSFIQSLQGQVPGLNISTGSGSPQGNSIKIRGVASVKGGTDPLYIIDGVPVSFTALKILDNDDIESINVLKEAELTAIYGSRGSNGVVLIKTKMNKRQRRKFFKKVEKERENNSTTENVPHKIPIDNEEYEAFEENKFQNPATNPLSTFSIDVDNASYTNIRRFINNGQTVPKDAVRVEEMINFFKYQYPQPEGEDPFSINTEYTVCPWNPQHKLLKIGLKGKEIHKRELPASNFVFLIDVSGSMIAKNKLPLLKDSMKMLVGKMRGKDRIAIVIYAGTAEVLLPSTTGYDEKIILEAINSLEADGTTAGGDGIKLAYETAEENFIEGGNNRVILATDGDFNIGPSSDKEMEDLIVEKRKTGVFLTCLGYGMGNYKDSKLETLADKGNGNYAYIDNEDEAKRFLKKGFYGSMYTIAKDVKIQIEFNPKHVQSYRLIGYENRKLQDEDFTNDNIDAGELGSGHTVTALYEIIPVGIKSPYFTPNPDLKYSQPAKLATMYNEELATIKFRYKKPDADYSKEIVKIIPDKQVALNNASTDFKFAAAVAWFGLKLRDSNLVPNKSTYSIINLAKEGLKDDPNGYRAEFIKLATQLE</sequence>
<dbReference type="InterPro" id="IPR002035">
    <property type="entry name" value="VWF_A"/>
</dbReference>
<name>A0ABW8YX06_9FLAO</name>
<dbReference type="InterPro" id="IPR039426">
    <property type="entry name" value="TonB-dep_rcpt-like"/>
</dbReference>
<evidence type="ECO:0000313" key="4">
    <source>
        <dbReference type="EMBL" id="MFL9843705.1"/>
    </source>
</evidence>
<dbReference type="SUPFAM" id="SSF56935">
    <property type="entry name" value="Porins"/>
    <property type="match status" value="1"/>
</dbReference>
<dbReference type="InterPro" id="IPR036465">
    <property type="entry name" value="vWFA_dom_sf"/>
</dbReference>
<dbReference type="InterPro" id="IPR022156">
    <property type="entry name" value="Uncharacterised_YfbK_N"/>
</dbReference>
<dbReference type="InterPro" id="IPR021908">
    <property type="entry name" value="YfbK_C"/>
</dbReference>
<dbReference type="EMBL" id="JBELPZ010000003">
    <property type="protein sequence ID" value="MFL9843705.1"/>
    <property type="molecule type" value="Genomic_DNA"/>
</dbReference>
<dbReference type="PANTHER" id="PTHR10579">
    <property type="entry name" value="CALCIUM-ACTIVATED CHLORIDE CHANNEL REGULATOR"/>
    <property type="match status" value="1"/>
</dbReference>
<proteinExistence type="inferred from homology"/>
<evidence type="ECO:0000259" key="3">
    <source>
        <dbReference type="PROSITE" id="PS50234"/>
    </source>
</evidence>
<dbReference type="SUPFAM" id="SSF49464">
    <property type="entry name" value="Carboxypeptidase regulatory domain-like"/>
    <property type="match status" value="1"/>
</dbReference>
<dbReference type="InterPro" id="IPR051266">
    <property type="entry name" value="CLCR"/>
</dbReference>
<keyword evidence="1" id="KW-0813">Transport</keyword>
<organism evidence="4 5">
    <name type="scientific">Flavobacterium rhizosphaerae</name>
    <dbReference type="NCBI Taxonomy" id="3163298"/>
    <lineage>
        <taxon>Bacteria</taxon>
        <taxon>Pseudomonadati</taxon>
        <taxon>Bacteroidota</taxon>
        <taxon>Flavobacteriia</taxon>
        <taxon>Flavobacteriales</taxon>
        <taxon>Flavobacteriaceae</taxon>
        <taxon>Flavobacterium</taxon>
    </lineage>
</organism>
<dbReference type="PROSITE" id="PS52016">
    <property type="entry name" value="TONB_DEPENDENT_REC_3"/>
    <property type="match status" value="1"/>
</dbReference>
<dbReference type="InterPro" id="IPR008969">
    <property type="entry name" value="CarboxyPept-like_regulatory"/>
</dbReference>
<evidence type="ECO:0000313" key="5">
    <source>
        <dbReference type="Proteomes" id="UP001629156"/>
    </source>
</evidence>
<dbReference type="Proteomes" id="UP001629156">
    <property type="component" value="Unassembled WGS sequence"/>
</dbReference>
<dbReference type="SMART" id="SM00327">
    <property type="entry name" value="VWA"/>
    <property type="match status" value="1"/>
</dbReference>
<dbReference type="PROSITE" id="PS50234">
    <property type="entry name" value="VWFA"/>
    <property type="match status" value="1"/>
</dbReference>
<dbReference type="Pfam" id="PF13715">
    <property type="entry name" value="CarbopepD_reg_2"/>
    <property type="match status" value="1"/>
</dbReference>
<feature type="domain" description="VWFA" evidence="3">
    <location>
        <begin position="595"/>
        <end position="773"/>
    </location>
</feature>
<dbReference type="Pfam" id="PF00092">
    <property type="entry name" value="VWA"/>
    <property type="match status" value="1"/>
</dbReference>
<gene>
    <name evidence="4" type="ORF">ABS766_04660</name>
</gene>
<dbReference type="NCBIfam" id="TIGR04057">
    <property type="entry name" value="SusC_RagA_signa"/>
    <property type="match status" value="1"/>
</dbReference>
<dbReference type="InterPro" id="IPR023997">
    <property type="entry name" value="TonB-dep_OMP_SusC/RagA_CS"/>
</dbReference>
<comment type="caution">
    <text evidence="4">The sequence shown here is derived from an EMBL/GenBank/DDBJ whole genome shotgun (WGS) entry which is preliminary data.</text>
</comment>
<dbReference type="Gene3D" id="3.40.50.410">
    <property type="entry name" value="von Willebrand factor, type A domain"/>
    <property type="match status" value="1"/>
</dbReference>
<dbReference type="Pfam" id="PF12034">
    <property type="entry name" value="YfbK_C"/>
    <property type="match status" value="1"/>
</dbReference>
<comment type="subcellular location">
    <subcellularLocation>
        <location evidence="1">Cell outer membrane</location>
        <topology evidence="1">Multi-pass membrane protein</topology>
    </subcellularLocation>
</comment>